<dbReference type="AlphaFoldDB" id="A0A9Q3VAY3"/>
<dbReference type="GO" id="GO:0003676">
    <property type="term" value="F:nucleic acid binding"/>
    <property type="evidence" value="ECO:0007669"/>
    <property type="project" value="InterPro"/>
</dbReference>
<gene>
    <name evidence="2" type="ORF">G8S53_10450</name>
</gene>
<reference evidence="2" key="1">
    <citation type="submission" date="2020-02" db="EMBL/GenBank/DDBJ databases">
        <authorList>
            <person name="Fillo S."/>
            <person name="Giordani F."/>
            <person name="Tonon E."/>
            <person name="Drigo I."/>
            <person name="Anselmo A."/>
            <person name="Fortunato A."/>
            <person name="Bano L."/>
            <person name="Lista F."/>
        </authorList>
    </citation>
    <scope>NUCLEOTIDE SEQUENCE</scope>
    <source>
        <strain evidence="2">IZSVe-TV_9877_3_12</strain>
    </source>
</reference>
<feature type="domain" description="TRASH" evidence="1">
    <location>
        <begin position="80"/>
        <end position="114"/>
    </location>
</feature>
<keyword evidence="2" id="KW-0255">Endonuclease</keyword>
<comment type="caution">
    <text evidence="2">The sequence shown here is derived from an EMBL/GenBank/DDBJ whole genome shotgun (WGS) entry which is preliminary data.</text>
</comment>
<dbReference type="InterPro" id="IPR011017">
    <property type="entry name" value="TRASH_dom"/>
</dbReference>
<keyword evidence="2" id="KW-0540">Nuclease</keyword>
<feature type="domain" description="TRASH" evidence="1">
    <location>
        <begin position="180"/>
        <end position="213"/>
    </location>
</feature>
<dbReference type="GO" id="GO:0008270">
    <property type="term" value="F:zinc ion binding"/>
    <property type="evidence" value="ECO:0007669"/>
    <property type="project" value="InterPro"/>
</dbReference>
<feature type="domain" description="TRASH" evidence="1">
    <location>
        <begin position="227"/>
        <end position="265"/>
    </location>
</feature>
<evidence type="ECO:0000259" key="1">
    <source>
        <dbReference type="SMART" id="SM00746"/>
    </source>
</evidence>
<dbReference type="Gene3D" id="1.10.30.50">
    <property type="match status" value="1"/>
</dbReference>
<dbReference type="SMART" id="SM00746">
    <property type="entry name" value="TRASH"/>
    <property type="match status" value="5"/>
</dbReference>
<proteinExistence type="predicted"/>
<feature type="domain" description="TRASH" evidence="1">
    <location>
        <begin position="46"/>
        <end position="75"/>
    </location>
</feature>
<feature type="domain" description="TRASH" evidence="1">
    <location>
        <begin position="130"/>
        <end position="164"/>
    </location>
</feature>
<dbReference type="EMBL" id="JAAMYB010000015">
    <property type="protein sequence ID" value="MCD3195695.1"/>
    <property type="molecule type" value="Genomic_DNA"/>
</dbReference>
<dbReference type="GO" id="GO:0004519">
    <property type="term" value="F:endonuclease activity"/>
    <property type="evidence" value="ECO:0007669"/>
    <property type="project" value="UniProtKB-KW"/>
</dbReference>
<organism evidence="2 3">
    <name type="scientific">Clostridium botulinum C</name>
    <dbReference type="NCBI Taxonomy" id="36828"/>
    <lineage>
        <taxon>Bacteria</taxon>
        <taxon>Bacillati</taxon>
        <taxon>Bacillota</taxon>
        <taxon>Clostridia</taxon>
        <taxon>Eubacteriales</taxon>
        <taxon>Clostridiaceae</taxon>
        <taxon>Clostridium</taxon>
    </lineage>
</organism>
<dbReference type="Pfam" id="PF01844">
    <property type="entry name" value="HNH"/>
    <property type="match status" value="1"/>
</dbReference>
<protein>
    <submittedName>
        <fullName evidence="2">HNH endonuclease</fullName>
    </submittedName>
</protein>
<evidence type="ECO:0000313" key="3">
    <source>
        <dbReference type="Proteomes" id="UP000813637"/>
    </source>
</evidence>
<dbReference type="Proteomes" id="UP000813637">
    <property type="component" value="Unassembled WGS sequence"/>
</dbReference>
<dbReference type="InterPro" id="IPR002711">
    <property type="entry name" value="HNH"/>
</dbReference>
<name>A0A9Q3VAY3_CLOBO</name>
<evidence type="ECO:0000313" key="2">
    <source>
        <dbReference type="EMBL" id="MCD3195695.1"/>
    </source>
</evidence>
<keyword evidence="2" id="KW-0378">Hydrolase</keyword>
<dbReference type="RefSeq" id="WP_198091460.1">
    <property type="nucleotide sequence ID" value="NZ_JAAMYB010000015.1"/>
</dbReference>
<accession>A0A9Q3VAY3</accession>
<reference evidence="2" key="2">
    <citation type="journal article" date="2021" name="Microorganisms">
        <title>Extensive Genome Exploration of Clostridium botulinum Group III Field Strains.</title>
        <authorList>
            <person name="Fillo S."/>
            <person name="Giordani F."/>
            <person name="Tonon E."/>
            <person name="Drigo I."/>
            <person name="Anselmo A."/>
            <person name="Fortunato A."/>
            <person name="Lista F."/>
            <person name="Bano L."/>
        </authorList>
    </citation>
    <scope>NUCLEOTIDE SEQUENCE</scope>
    <source>
        <strain evidence="2">IZSVe-TV_9877_3_12</strain>
    </source>
</reference>
<sequence>MQKTCKECGKTLDIVNFNKDKSYKDGYESKCKECRKKLRKKHKNICKLCGKSFESIRKTTKYCSRTCQDLAHRKRVLTICAYCKSTIEVVKSKYGKYEYYYCNQTCRTEHLKELMKGTNNPNYNRIKYLCDGCKKEILVIPYQLKTQKYIFCSNECYKSNIGKFFTGENNSNYNHKEYVCEWCGKKFKRKPSQNRDDHIYCSKTCYFEFRKYNKGNIDRGGTLIYICPICGKEFKVYKSRLNYSKNIYCSRQCSNIGWSKFYSGENSPAWNPDLTDKERIEQRHYPEYNNWRVSVYCRDKYTCQCCGDSTGHNLNAHHIYNYMEHKKLRLEISNGITLCKKCHKKFHDIYGYTNNNEEQLNEFLILNKF</sequence>